<comment type="catalytic activity">
    <reaction evidence="11">
        <text>N(6)-[(R)-dihydrolipoyl]-L-lysyl-[protein] + NAD(+) = N(6)-[(R)-lipoyl]-L-lysyl-[protein] + NADH + H(+)</text>
        <dbReference type="Rhea" id="RHEA:15045"/>
        <dbReference type="Rhea" id="RHEA-COMP:10474"/>
        <dbReference type="Rhea" id="RHEA-COMP:10475"/>
        <dbReference type="ChEBI" id="CHEBI:15378"/>
        <dbReference type="ChEBI" id="CHEBI:57540"/>
        <dbReference type="ChEBI" id="CHEBI:57945"/>
        <dbReference type="ChEBI" id="CHEBI:83099"/>
        <dbReference type="ChEBI" id="CHEBI:83100"/>
        <dbReference type="EC" id="1.8.1.4"/>
    </reaction>
</comment>
<dbReference type="NCBIfam" id="TIGR01350">
    <property type="entry name" value="lipoamide_DH"/>
    <property type="match status" value="1"/>
</dbReference>
<feature type="binding site" evidence="9">
    <location>
        <position position="355"/>
    </location>
    <ligand>
        <name>FAD</name>
        <dbReference type="ChEBI" id="CHEBI:57692"/>
    </ligand>
</feature>
<evidence type="ECO:0000256" key="11">
    <source>
        <dbReference type="RuleBase" id="RU003692"/>
    </source>
</evidence>
<dbReference type="Proteomes" id="UP000816034">
    <property type="component" value="Unassembled WGS sequence"/>
</dbReference>
<feature type="domain" description="Pyridine nucleotide-disulphide oxidoreductase dimerisation" evidence="12">
    <location>
        <begin position="390"/>
        <end position="500"/>
    </location>
</feature>
<dbReference type="GeneID" id="68103629"/>
<dbReference type="GO" id="GO:0050660">
    <property type="term" value="F:flavin adenine dinucleotide binding"/>
    <property type="evidence" value="ECO:0007669"/>
    <property type="project" value="InterPro"/>
</dbReference>
<evidence type="ECO:0000256" key="10">
    <source>
        <dbReference type="PIRSR" id="PIRSR000350-4"/>
    </source>
</evidence>
<dbReference type="PANTHER" id="PTHR22912">
    <property type="entry name" value="DISULFIDE OXIDOREDUCTASE"/>
    <property type="match status" value="1"/>
</dbReference>
<name>A0AA88GCQ4_NAELO</name>
<feature type="binding site" evidence="9">
    <location>
        <begin position="216"/>
        <end position="223"/>
    </location>
    <ligand>
        <name>NAD(+)</name>
        <dbReference type="ChEBI" id="CHEBI:57540"/>
    </ligand>
</feature>
<dbReference type="SUPFAM" id="SSF55424">
    <property type="entry name" value="FAD/NAD-linked reductases, dimerisation (C-terminal) domain"/>
    <property type="match status" value="1"/>
</dbReference>
<comment type="cofactor">
    <cofactor evidence="9 11">
        <name>FAD</name>
        <dbReference type="ChEBI" id="CHEBI:57692"/>
    </cofactor>
    <text evidence="9 11">Binds 1 FAD per subunit.</text>
</comment>
<evidence type="ECO:0000256" key="1">
    <source>
        <dbReference type="ARBA" id="ARBA00007532"/>
    </source>
</evidence>
<dbReference type="GO" id="GO:0006103">
    <property type="term" value="P:2-oxoglutarate metabolic process"/>
    <property type="evidence" value="ECO:0007669"/>
    <property type="project" value="TreeGrafter"/>
</dbReference>
<keyword evidence="3 9" id="KW-0274">FAD</keyword>
<protein>
    <recommendedName>
        <fullName evidence="11">Dihydrolipoyl dehydrogenase</fullName>
        <ecNumber evidence="11">1.8.1.4</ecNumber>
    </recommendedName>
</protein>
<evidence type="ECO:0000256" key="3">
    <source>
        <dbReference type="ARBA" id="ARBA00022827"/>
    </source>
</evidence>
<evidence type="ECO:0000256" key="2">
    <source>
        <dbReference type="ARBA" id="ARBA00022630"/>
    </source>
</evidence>
<gene>
    <name evidence="14" type="ORF">C9374_011175</name>
</gene>
<comment type="caution">
    <text evidence="14">The sequence shown here is derived from an EMBL/GenBank/DDBJ whole genome shotgun (WGS) entry which is preliminary data.</text>
</comment>
<keyword evidence="5 9" id="KW-0520">NAD</keyword>
<dbReference type="PROSITE" id="PS00076">
    <property type="entry name" value="PYRIDINE_REDOX_1"/>
    <property type="match status" value="1"/>
</dbReference>
<dbReference type="InterPro" id="IPR023753">
    <property type="entry name" value="FAD/NAD-binding_dom"/>
</dbReference>
<dbReference type="InterPro" id="IPR050151">
    <property type="entry name" value="Class-I_Pyr_Nuc-Dis_Oxidored"/>
</dbReference>
<dbReference type="GO" id="GO:0005739">
    <property type="term" value="C:mitochondrion"/>
    <property type="evidence" value="ECO:0007669"/>
    <property type="project" value="TreeGrafter"/>
</dbReference>
<dbReference type="InterPro" id="IPR004099">
    <property type="entry name" value="Pyr_nucl-diS_OxRdtase_dimer"/>
</dbReference>
<dbReference type="PRINTS" id="PR00411">
    <property type="entry name" value="PNDRDTASEI"/>
</dbReference>
<dbReference type="Pfam" id="PF02852">
    <property type="entry name" value="Pyr_redox_dim"/>
    <property type="match status" value="1"/>
</dbReference>
<feature type="binding site" evidence="9">
    <location>
        <position position="149"/>
    </location>
    <ligand>
        <name>FAD</name>
        <dbReference type="ChEBI" id="CHEBI:57692"/>
    </ligand>
</feature>
<dbReference type="Pfam" id="PF07992">
    <property type="entry name" value="Pyr_redox_2"/>
    <property type="match status" value="1"/>
</dbReference>
<dbReference type="PANTHER" id="PTHR22912:SF151">
    <property type="entry name" value="DIHYDROLIPOYL DEHYDROGENASE, MITOCHONDRIAL"/>
    <property type="match status" value="1"/>
</dbReference>
<keyword evidence="9" id="KW-0547">Nucleotide-binding</keyword>
<dbReference type="RefSeq" id="XP_044543270.1">
    <property type="nucleotide sequence ID" value="XM_044686801.1"/>
</dbReference>
<dbReference type="GO" id="GO:0004148">
    <property type="term" value="F:dihydrolipoyl dehydrogenase (NADH) activity"/>
    <property type="evidence" value="ECO:0007669"/>
    <property type="project" value="UniProtKB-EC"/>
</dbReference>
<dbReference type="PIRSF" id="PIRSF000350">
    <property type="entry name" value="Mercury_reductase_MerA"/>
    <property type="match status" value="1"/>
</dbReference>
<keyword evidence="15" id="KW-1185">Reference proteome</keyword>
<keyword evidence="2 11" id="KW-0285">Flavoprotein</keyword>
<dbReference type="PRINTS" id="PR00368">
    <property type="entry name" value="FADPNR"/>
</dbReference>
<dbReference type="InterPro" id="IPR006258">
    <property type="entry name" value="Lipoamide_DH"/>
</dbReference>
<dbReference type="Gene3D" id="3.50.50.60">
    <property type="entry name" value="FAD/NAD(P)-binding domain"/>
    <property type="match status" value="2"/>
</dbReference>
<reference evidence="14 15" key="1">
    <citation type="journal article" date="2018" name="BMC Genomics">
        <title>The genome of Naegleria lovaniensis, the basis for a comparative approach to unravel pathogenicity factors of the human pathogenic amoeba N. fowleri.</title>
        <authorList>
            <person name="Liechti N."/>
            <person name="Schurch N."/>
            <person name="Bruggmann R."/>
            <person name="Wittwer M."/>
        </authorList>
    </citation>
    <scope>NUCLEOTIDE SEQUENCE [LARGE SCALE GENOMIC DNA]</scope>
    <source>
        <strain evidence="14 15">ATCC 30569</strain>
    </source>
</reference>
<feature type="binding site" evidence="9">
    <location>
        <position position="84"/>
    </location>
    <ligand>
        <name>FAD</name>
        <dbReference type="ChEBI" id="CHEBI:57692"/>
    </ligand>
</feature>
<keyword evidence="6" id="KW-1015">Disulfide bond</keyword>
<evidence type="ECO:0000256" key="5">
    <source>
        <dbReference type="ARBA" id="ARBA00023027"/>
    </source>
</evidence>
<dbReference type="EC" id="1.8.1.4" evidence="11"/>
<evidence type="ECO:0000259" key="13">
    <source>
        <dbReference type="Pfam" id="PF07992"/>
    </source>
</evidence>
<dbReference type="InterPro" id="IPR001100">
    <property type="entry name" value="Pyr_nuc-diS_OxRdtase"/>
</dbReference>
<evidence type="ECO:0000259" key="12">
    <source>
        <dbReference type="Pfam" id="PF02852"/>
    </source>
</evidence>
<feature type="binding site" evidence="9">
    <location>
        <begin position="179"/>
        <end position="181"/>
    </location>
    <ligand>
        <name>FAD</name>
        <dbReference type="ChEBI" id="CHEBI:57692"/>
    </ligand>
</feature>
<evidence type="ECO:0000256" key="9">
    <source>
        <dbReference type="PIRSR" id="PIRSR000350-3"/>
    </source>
</evidence>
<evidence type="ECO:0000313" key="15">
    <source>
        <dbReference type="Proteomes" id="UP000816034"/>
    </source>
</evidence>
<keyword evidence="7 11" id="KW-0676">Redox-active center</keyword>
<evidence type="ECO:0000256" key="4">
    <source>
        <dbReference type="ARBA" id="ARBA00023002"/>
    </source>
</evidence>
<evidence type="ECO:0000256" key="8">
    <source>
        <dbReference type="PIRSR" id="PIRSR000350-2"/>
    </source>
</evidence>
<dbReference type="InterPro" id="IPR012999">
    <property type="entry name" value="Pyr_OxRdtase_I_AS"/>
</dbReference>
<dbReference type="Gene3D" id="3.30.390.30">
    <property type="match status" value="1"/>
</dbReference>
<comment type="similarity">
    <text evidence="1 11">Belongs to the class-I pyridine nucleotide-disulfide oxidoreductase family.</text>
</comment>
<feature type="active site" description="Proton acceptor" evidence="8">
    <location>
        <position position="489"/>
    </location>
</feature>
<comment type="miscellaneous">
    <text evidence="11">The active site is a redox-active disulfide bond.</text>
</comment>
<feature type="disulfide bond" description="Redox-active" evidence="10">
    <location>
        <begin position="75"/>
        <end position="80"/>
    </location>
</feature>
<organism evidence="14 15">
    <name type="scientific">Naegleria lovaniensis</name>
    <name type="common">Amoeba</name>
    <dbReference type="NCBI Taxonomy" id="51637"/>
    <lineage>
        <taxon>Eukaryota</taxon>
        <taxon>Discoba</taxon>
        <taxon>Heterolobosea</taxon>
        <taxon>Tetramitia</taxon>
        <taxon>Eutetramitia</taxon>
        <taxon>Vahlkampfiidae</taxon>
        <taxon>Naegleria</taxon>
    </lineage>
</organism>
<feature type="domain" description="FAD/NAD(P)-binding" evidence="13">
    <location>
        <begin position="38"/>
        <end position="370"/>
    </location>
</feature>
<dbReference type="InterPro" id="IPR036188">
    <property type="entry name" value="FAD/NAD-bd_sf"/>
</dbReference>
<dbReference type="EMBL" id="PYSW02000048">
    <property type="protein sequence ID" value="KAG2374096.1"/>
    <property type="molecule type" value="Genomic_DNA"/>
</dbReference>
<accession>A0AA88GCQ4</accession>
<dbReference type="FunFam" id="3.30.390.30:FF:000001">
    <property type="entry name" value="Dihydrolipoyl dehydrogenase"/>
    <property type="match status" value="1"/>
</dbReference>
<dbReference type="AlphaFoldDB" id="A0AA88GCQ4"/>
<sequence length="511" mass="55497">MKSSPLFFAVSSKISSCRKLFVTQSWRNYSSAAQQPHDLIVIGGGPGGYVAAIKASQLGLKTACIEKRGSLGGTCLNVGCIPSKALLHASQIYYDATHSNFSKWGIQMSPVNLDFPSMQQQKDKSVKNLTSGIEFLFKKYQVDYFKGEGTILGNDQVLFKSNQTDSEQLLSTKNILIATGSESSQLPFLPFDEKFVLSSTGALSLQHIPKRMIVIGAGVIGLELGSVFNRLGSQVTVLESNTERISPFLDREVSHTLKKILEKQGMTFKLGISVTNGHVDTLNKKVMLELESNAKGSTKAKEQIEADVVLVCIGRRPYTQRLGLENVGISLDEKGRIPVNDHLQTSSPSIYAIGDVVRGPMLAHKAEHEGFSVAEYLAGRSIPHLNYNAIPNVIYTHPEVASIGQTEQDLLTNSIPYRVGKFPFVGNARSKTIGEGMEGFVKVLTDAVTDRILGVHIIGMYAGELIAEAALALEYGASAEDIARTCHAHPTFAEAFKEAALMAYDGKPLNI</sequence>
<proteinExistence type="inferred from homology"/>
<dbReference type="SUPFAM" id="SSF51905">
    <property type="entry name" value="FAD/NAD(P)-binding domain"/>
    <property type="match status" value="1"/>
</dbReference>
<evidence type="ECO:0000313" key="14">
    <source>
        <dbReference type="EMBL" id="KAG2374096.1"/>
    </source>
</evidence>
<feature type="binding site" evidence="9">
    <location>
        <begin position="361"/>
        <end position="364"/>
    </location>
    <ligand>
        <name>FAD</name>
        <dbReference type="ChEBI" id="CHEBI:57692"/>
    </ligand>
</feature>
<feature type="binding site" evidence="9">
    <location>
        <position position="314"/>
    </location>
    <ligand>
        <name>NAD(+)</name>
        <dbReference type="ChEBI" id="CHEBI:57540"/>
    </ligand>
</feature>
<keyword evidence="4 11" id="KW-0560">Oxidoreductase</keyword>
<dbReference type="InterPro" id="IPR016156">
    <property type="entry name" value="FAD/NAD-linked_Rdtase_dimer_sf"/>
</dbReference>
<dbReference type="FunFam" id="3.50.50.60:FF:000001">
    <property type="entry name" value="Dihydrolipoyl dehydrogenase, mitochondrial"/>
    <property type="match status" value="1"/>
</dbReference>
<evidence type="ECO:0000256" key="7">
    <source>
        <dbReference type="ARBA" id="ARBA00023284"/>
    </source>
</evidence>
<dbReference type="GO" id="GO:0045252">
    <property type="term" value="C:oxoglutarate dehydrogenase complex"/>
    <property type="evidence" value="ECO:0007669"/>
    <property type="project" value="TreeGrafter"/>
</dbReference>
<evidence type="ECO:0000256" key="6">
    <source>
        <dbReference type="ARBA" id="ARBA00023157"/>
    </source>
</evidence>
<feature type="binding site" evidence="9">
    <location>
        <position position="239"/>
    </location>
    <ligand>
        <name>NAD(+)</name>
        <dbReference type="ChEBI" id="CHEBI:57540"/>
    </ligand>
</feature>